<comment type="caution">
    <text evidence="4">The sequence shown here is derived from an EMBL/GenBank/DDBJ whole genome shotgun (WGS) entry which is preliminary data.</text>
</comment>
<organism evidence="4 5">
    <name type="scientific">Marseilla massiliensis</name>
    <dbReference type="NCBI Taxonomy" id="1841864"/>
    <lineage>
        <taxon>Bacteria</taxon>
        <taxon>Pseudomonadati</taxon>
        <taxon>Bacteroidota</taxon>
        <taxon>Bacteroidia</taxon>
        <taxon>Bacteroidales</taxon>
        <taxon>Prevotellaceae</taxon>
        <taxon>Marseilla</taxon>
    </lineage>
</organism>
<evidence type="ECO:0000259" key="3">
    <source>
        <dbReference type="Pfam" id="PF17415"/>
    </source>
</evidence>
<dbReference type="EMBL" id="JACJJL010000004">
    <property type="protein sequence ID" value="MBM6660931.1"/>
    <property type="molecule type" value="Genomic_DNA"/>
</dbReference>
<feature type="domain" description="NigD-like C-terminal" evidence="3">
    <location>
        <begin position="113"/>
        <end position="227"/>
    </location>
</feature>
<reference evidence="4 5" key="1">
    <citation type="journal article" date="2021" name="Sci. Rep.">
        <title>The distribution of antibiotic resistance genes in chicken gut microbiota commensals.</title>
        <authorList>
            <person name="Juricova H."/>
            <person name="Matiasovicova J."/>
            <person name="Kubasova T."/>
            <person name="Cejkova D."/>
            <person name="Rychlik I."/>
        </authorList>
    </citation>
    <scope>NUCLEOTIDE SEQUENCE [LARGE SCALE GENOMIC DNA]</scope>
    <source>
        <strain evidence="4 5">An819</strain>
    </source>
</reference>
<dbReference type="InterPro" id="IPR038179">
    <property type="entry name" value="NigD-like_N_sf"/>
</dbReference>
<proteinExistence type="predicted"/>
<dbReference type="Gene3D" id="2.40.50.500">
    <property type="entry name" value="NigD-like N-terminal OB domain"/>
    <property type="match status" value="1"/>
</dbReference>
<evidence type="ECO:0000256" key="1">
    <source>
        <dbReference type="SAM" id="SignalP"/>
    </source>
</evidence>
<dbReference type="InterPro" id="IPR035376">
    <property type="entry name" value="NigD_C"/>
</dbReference>
<feature type="signal peptide" evidence="1">
    <location>
        <begin position="1"/>
        <end position="17"/>
    </location>
</feature>
<accession>A0A938WIW5</accession>
<keyword evidence="1" id="KW-0732">Signal</keyword>
<dbReference type="Pfam" id="PF17415">
    <property type="entry name" value="NigD_C"/>
    <property type="match status" value="1"/>
</dbReference>
<evidence type="ECO:0000313" key="4">
    <source>
        <dbReference type="EMBL" id="MBM6660931.1"/>
    </source>
</evidence>
<name>A0A938WIW5_9BACT</name>
<feature type="chain" id="PRO_5037152286" evidence="1">
    <location>
        <begin position="18"/>
        <end position="232"/>
    </location>
</feature>
<dbReference type="InterPro" id="IPR024299">
    <property type="entry name" value="NigD-like_OB_dom"/>
</dbReference>
<dbReference type="PROSITE" id="PS51257">
    <property type="entry name" value="PROKAR_LIPOPROTEIN"/>
    <property type="match status" value="1"/>
</dbReference>
<dbReference type="Proteomes" id="UP000764045">
    <property type="component" value="Unassembled WGS sequence"/>
</dbReference>
<dbReference type="AlphaFoldDB" id="A0A938WIW5"/>
<gene>
    <name evidence="4" type="ORF">H6B30_04030</name>
</gene>
<dbReference type="RefSeq" id="WP_205108160.1">
    <property type="nucleotide sequence ID" value="NZ_JACJJL010000004.1"/>
</dbReference>
<protein>
    <submittedName>
        <fullName evidence="4">NigD-like N-terminal domain-containing protein</fullName>
    </submittedName>
</protein>
<dbReference type="Gene3D" id="2.60.40.2370">
    <property type="entry name" value="NigD-like, C-terminal beta sandwich domain"/>
    <property type="match status" value="1"/>
</dbReference>
<keyword evidence="5" id="KW-1185">Reference proteome</keyword>
<dbReference type="Pfam" id="PF12667">
    <property type="entry name" value="NigD_N"/>
    <property type="match status" value="1"/>
</dbReference>
<evidence type="ECO:0000313" key="5">
    <source>
        <dbReference type="Proteomes" id="UP000764045"/>
    </source>
</evidence>
<evidence type="ECO:0000259" key="2">
    <source>
        <dbReference type="Pfam" id="PF12667"/>
    </source>
</evidence>
<feature type="domain" description="NigD-like N-terminal OB" evidence="2">
    <location>
        <begin position="41"/>
        <end position="106"/>
    </location>
</feature>
<dbReference type="InterPro" id="IPR038143">
    <property type="entry name" value="NigD-like_C_dom_sf"/>
</dbReference>
<sequence>MKKIATALLSVWLLATAATLQSCDNDDDDYYIYPYARPTAIVTVKPNADNSSFYLQVDDSTTFIPTNMKVSPFGNKEVRALVNCTPTENPTAHQGQTVTINWIDSILTKPTVANLAEKNDSAYGNDPVEIVNSFETVAEDGYLTLRFRTRWASGRPHRVNLVHRTDVNTPYLLQFYHDAAPESAAGPVADGLVAFRLDSTFNEPDTTINITLQWNSYSGTKTHTFKYKPRKD</sequence>